<dbReference type="Proteomes" id="UP000823749">
    <property type="component" value="Chromosome 8"/>
</dbReference>
<evidence type="ECO:0000313" key="1">
    <source>
        <dbReference type="EMBL" id="KAG5537355.1"/>
    </source>
</evidence>
<dbReference type="EMBL" id="JACTNZ010000008">
    <property type="protein sequence ID" value="KAG5537355.1"/>
    <property type="molecule type" value="Genomic_DNA"/>
</dbReference>
<evidence type="ECO:0000313" key="2">
    <source>
        <dbReference type="Proteomes" id="UP000823749"/>
    </source>
</evidence>
<dbReference type="AlphaFoldDB" id="A0AAV6JAQ7"/>
<comment type="caution">
    <text evidence="1">The sequence shown here is derived from an EMBL/GenBank/DDBJ whole genome shotgun (WGS) entry which is preliminary data.</text>
</comment>
<organism evidence="1 2">
    <name type="scientific">Rhododendron griersonianum</name>
    <dbReference type="NCBI Taxonomy" id="479676"/>
    <lineage>
        <taxon>Eukaryota</taxon>
        <taxon>Viridiplantae</taxon>
        <taxon>Streptophyta</taxon>
        <taxon>Embryophyta</taxon>
        <taxon>Tracheophyta</taxon>
        <taxon>Spermatophyta</taxon>
        <taxon>Magnoliopsida</taxon>
        <taxon>eudicotyledons</taxon>
        <taxon>Gunneridae</taxon>
        <taxon>Pentapetalae</taxon>
        <taxon>asterids</taxon>
        <taxon>Ericales</taxon>
        <taxon>Ericaceae</taxon>
        <taxon>Ericoideae</taxon>
        <taxon>Rhodoreae</taxon>
        <taxon>Rhododendron</taxon>
    </lineage>
</organism>
<name>A0AAV6JAQ7_9ERIC</name>
<protein>
    <submittedName>
        <fullName evidence="1">Uncharacterized protein</fullName>
    </submittedName>
</protein>
<sequence>MTHRALALRDQNPFLHHHHRRAVLERAVKLLRRRYKRLAQHLVPPRRHVRRDDGPDVDELERAAAVEAGAGDQSGVGLDPGGDVLGHAVGAEGVGAGFDEEHVAGVFLVGADFAEGGGGLAGFGGGGGGFVAVRLGRSGGGGGLGGDEGGHEGFLELELFGVGGVGDGEELVVFGGVGEG</sequence>
<accession>A0AAV6JAQ7</accession>
<keyword evidence="2" id="KW-1185">Reference proteome</keyword>
<gene>
    <name evidence="1" type="ORF">RHGRI_024710</name>
</gene>
<reference evidence="1" key="1">
    <citation type="submission" date="2020-08" db="EMBL/GenBank/DDBJ databases">
        <title>Plant Genome Project.</title>
        <authorList>
            <person name="Zhang R.-G."/>
        </authorList>
    </citation>
    <scope>NUCLEOTIDE SEQUENCE</scope>
    <source>
        <strain evidence="1">WSP0</strain>
        <tissue evidence="1">Leaf</tissue>
    </source>
</reference>
<proteinExistence type="predicted"/>